<organism evidence="3 4">
    <name type="scientific">Tetragonisca angustula</name>
    <dbReference type="NCBI Taxonomy" id="166442"/>
    <lineage>
        <taxon>Eukaryota</taxon>
        <taxon>Metazoa</taxon>
        <taxon>Ecdysozoa</taxon>
        <taxon>Arthropoda</taxon>
        <taxon>Hexapoda</taxon>
        <taxon>Insecta</taxon>
        <taxon>Pterygota</taxon>
        <taxon>Neoptera</taxon>
        <taxon>Endopterygota</taxon>
        <taxon>Hymenoptera</taxon>
        <taxon>Apocrita</taxon>
        <taxon>Aculeata</taxon>
        <taxon>Apoidea</taxon>
        <taxon>Anthophila</taxon>
        <taxon>Apidae</taxon>
        <taxon>Tetragonisca</taxon>
    </lineage>
</organism>
<dbReference type="GO" id="GO:0003824">
    <property type="term" value="F:catalytic activity"/>
    <property type="evidence" value="ECO:0007669"/>
    <property type="project" value="InterPro"/>
</dbReference>
<dbReference type="InterPro" id="IPR005135">
    <property type="entry name" value="Endo/exonuclease/phosphatase"/>
</dbReference>
<evidence type="ECO:0000313" key="3">
    <source>
        <dbReference type="EMBL" id="KAK9296714.1"/>
    </source>
</evidence>
<protein>
    <recommendedName>
        <fullName evidence="2">Endonuclease/exonuclease/phosphatase domain-containing protein</fullName>
    </recommendedName>
</protein>
<dbReference type="EMBL" id="JAWNGG020000205">
    <property type="protein sequence ID" value="KAK9296714.1"/>
    <property type="molecule type" value="Genomic_DNA"/>
</dbReference>
<sequence length="106" mass="12678">MWGSRRTNNRGKLLIEWTAEWDVHLVNSEGTSTCIRWRGEFVVNLIWATTEILNRTERCDVLEDTETLSDHRYLVTDFYHSKLHADRRRTHNNSQKEDGTHPQLRR</sequence>
<proteinExistence type="predicted"/>
<evidence type="ECO:0000313" key="4">
    <source>
        <dbReference type="Proteomes" id="UP001432146"/>
    </source>
</evidence>
<feature type="region of interest" description="Disordered" evidence="1">
    <location>
        <begin position="86"/>
        <end position="106"/>
    </location>
</feature>
<dbReference type="InterPro" id="IPR036691">
    <property type="entry name" value="Endo/exonu/phosph_ase_sf"/>
</dbReference>
<reference evidence="3 4" key="1">
    <citation type="submission" date="2024-05" db="EMBL/GenBank/DDBJ databases">
        <title>The nuclear and mitochondrial genome assemblies of Tetragonisca angustula (Apidae: Meliponini), a tiny yet remarkable pollinator in the Neotropics.</title>
        <authorList>
            <person name="Ferrari R."/>
            <person name="Ricardo P.C."/>
            <person name="Dias F.C."/>
            <person name="Araujo N.S."/>
            <person name="Soares D.O."/>
            <person name="Zhou Q.-S."/>
            <person name="Zhu C.-D."/>
            <person name="Coutinho L."/>
            <person name="Airas M.C."/>
            <person name="Batista T.M."/>
        </authorList>
    </citation>
    <scope>NUCLEOTIDE SEQUENCE [LARGE SCALE GENOMIC DNA]</scope>
    <source>
        <strain evidence="3">ASF017062</strain>
        <tissue evidence="3">Abdomen</tissue>
    </source>
</reference>
<dbReference type="Proteomes" id="UP001432146">
    <property type="component" value="Unassembled WGS sequence"/>
</dbReference>
<dbReference type="Gene3D" id="3.60.10.10">
    <property type="entry name" value="Endonuclease/exonuclease/phosphatase"/>
    <property type="match status" value="1"/>
</dbReference>
<feature type="domain" description="Endonuclease/exonuclease/phosphatase" evidence="2">
    <location>
        <begin position="1"/>
        <end position="74"/>
    </location>
</feature>
<evidence type="ECO:0000256" key="1">
    <source>
        <dbReference type="SAM" id="MobiDB-lite"/>
    </source>
</evidence>
<dbReference type="SUPFAM" id="SSF56219">
    <property type="entry name" value="DNase I-like"/>
    <property type="match status" value="1"/>
</dbReference>
<comment type="caution">
    <text evidence="3">The sequence shown here is derived from an EMBL/GenBank/DDBJ whole genome shotgun (WGS) entry which is preliminary data.</text>
</comment>
<dbReference type="AlphaFoldDB" id="A0AAW0ZHA3"/>
<gene>
    <name evidence="3" type="ORF">QLX08_009328</name>
</gene>
<evidence type="ECO:0000259" key="2">
    <source>
        <dbReference type="Pfam" id="PF14529"/>
    </source>
</evidence>
<accession>A0AAW0ZHA3</accession>
<name>A0AAW0ZHA3_9HYME</name>
<keyword evidence="4" id="KW-1185">Reference proteome</keyword>
<dbReference type="Pfam" id="PF14529">
    <property type="entry name" value="Exo_endo_phos_2"/>
    <property type="match status" value="1"/>
</dbReference>